<evidence type="ECO:0000256" key="8">
    <source>
        <dbReference type="ARBA" id="ARBA00022927"/>
    </source>
</evidence>
<evidence type="ECO:0000256" key="14">
    <source>
        <dbReference type="SAM" id="MobiDB-lite"/>
    </source>
</evidence>
<dbReference type="Proteomes" id="UP001156873">
    <property type="component" value="Unassembled WGS sequence"/>
</dbReference>
<feature type="region of interest" description="Disordered" evidence="14">
    <location>
        <begin position="1"/>
        <end position="29"/>
    </location>
</feature>
<feature type="transmembrane region" description="Helical" evidence="13">
    <location>
        <begin position="34"/>
        <end position="56"/>
    </location>
</feature>
<comment type="caution">
    <text evidence="15">The sequence shown here is derived from an EMBL/GenBank/DDBJ whole genome shotgun (WGS) entry which is preliminary data.</text>
</comment>
<dbReference type="PRINTS" id="PR00950">
    <property type="entry name" value="TYPE3IMSPROT"/>
</dbReference>
<dbReference type="InterPro" id="IPR006135">
    <property type="entry name" value="T3SS_substrate_exporter"/>
</dbReference>
<name>A0ABT6JW70_9GAMM</name>
<organism evidence="15 16">
    <name type="scientific">Luteimonas kalidii</name>
    <dbReference type="NCBI Taxonomy" id="3042025"/>
    <lineage>
        <taxon>Bacteria</taxon>
        <taxon>Pseudomonadati</taxon>
        <taxon>Pseudomonadota</taxon>
        <taxon>Gammaproteobacteria</taxon>
        <taxon>Lysobacterales</taxon>
        <taxon>Lysobacteraceae</taxon>
        <taxon>Luteimonas</taxon>
    </lineage>
</organism>
<keyword evidence="9 13" id="KW-1133">Transmembrane helix</keyword>
<evidence type="ECO:0000256" key="11">
    <source>
        <dbReference type="ARBA" id="ARBA00023225"/>
    </source>
</evidence>
<keyword evidence="16" id="KW-1185">Reference proteome</keyword>
<dbReference type="PANTHER" id="PTHR30531">
    <property type="entry name" value="FLAGELLAR BIOSYNTHETIC PROTEIN FLHB"/>
    <property type="match status" value="1"/>
</dbReference>
<dbReference type="NCBIfam" id="TIGR00328">
    <property type="entry name" value="flhB"/>
    <property type="match status" value="1"/>
</dbReference>
<accession>A0ABT6JW70</accession>
<comment type="similarity">
    <text evidence="2 13">Belongs to the type III secretion exporter family.</text>
</comment>
<feature type="transmembrane region" description="Helical" evidence="13">
    <location>
        <begin position="190"/>
        <end position="212"/>
    </location>
</feature>
<feature type="transmembrane region" description="Helical" evidence="13">
    <location>
        <begin position="151"/>
        <end position="170"/>
    </location>
</feature>
<keyword evidence="4 13" id="KW-0813">Transport</keyword>
<evidence type="ECO:0000256" key="2">
    <source>
        <dbReference type="ARBA" id="ARBA00010690"/>
    </source>
</evidence>
<evidence type="ECO:0000256" key="4">
    <source>
        <dbReference type="ARBA" id="ARBA00022448"/>
    </source>
</evidence>
<evidence type="ECO:0000256" key="9">
    <source>
        <dbReference type="ARBA" id="ARBA00022989"/>
    </source>
</evidence>
<dbReference type="Gene3D" id="3.40.1690.10">
    <property type="entry name" value="secretion proteins EscU"/>
    <property type="match status" value="1"/>
</dbReference>
<dbReference type="EMBL" id="JARXRO010000020">
    <property type="protein sequence ID" value="MDH5834935.1"/>
    <property type="molecule type" value="Genomic_DNA"/>
</dbReference>
<evidence type="ECO:0000256" key="1">
    <source>
        <dbReference type="ARBA" id="ARBA00004651"/>
    </source>
</evidence>
<keyword evidence="7 13" id="KW-1005">Bacterial flagellum biogenesis</keyword>
<dbReference type="Gene3D" id="6.10.250.2080">
    <property type="match status" value="1"/>
</dbReference>
<reference evidence="15 16" key="1">
    <citation type="submission" date="2023-04" db="EMBL/GenBank/DDBJ databases">
        <title>Luteimonas sp. M1R5S59.</title>
        <authorList>
            <person name="Sun J.-Q."/>
        </authorList>
    </citation>
    <scope>NUCLEOTIDE SEQUENCE [LARGE SCALE GENOMIC DNA]</scope>
    <source>
        <strain evidence="15 16">M1R5S59</strain>
    </source>
</reference>
<keyword evidence="15" id="KW-0282">Flagellum</keyword>
<dbReference type="Pfam" id="PF01312">
    <property type="entry name" value="Bac_export_2"/>
    <property type="match status" value="1"/>
</dbReference>
<evidence type="ECO:0000256" key="5">
    <source>
        <dbReference type="ARBA" id="ARBA00022475"/>
    </source>
</evidence>
<proteinExistence type="inferred from homology"/>
<dbReference type="InterPro" id="IPR006136">
    <property type="entry name" value="FlhB"/>
</dbReference>
<keyword evidence="6 13" id="KW-0812">Transmembrane</keyword>
<dbReference type="SUPFAM" id="SSF160544">
    <property type="entry name" value="EscU C-terminal domain-like"/>
    <property type="match status" value="1"/>
</dbReference>
<dbReference type="PANTHER" id="PTHR30531:SF12">
    <property type="entry name" value="FLAGELLAR BIOSYNTHETIC PROTEIN FLHB"/>
    <property type="match status" value="1"/>
</dbReference>
<evidence type="ECO:0000256" key="7">
    <source>
        <dbReference type="ARBA" id="ARBA00022795"/>
    </source>
</evidence>
<evidence type="ECO:0000256" key="3">
    <source>
        <dbReference type="ARBA" id="ARBA00021622"/>
    </source>
</evidence>
<keyword evidence="5 13" id="KW-1003">Cell membrane</keyword>
<sequence length="383" mass="41366">MSEEAQKEDRTEQPTEKRLRDAREKGQVPRSRELANVAVLGCAVLALKATSGSVGAHSRDWMRDALSFDRALLDAPDRLLPHAAALVGKLALPLLPLLFAALAACLLAPMAMGGIRFASKSLQPDFARLNPIKGFARVYGAESLAELLRSLLRVALIGGVGGWMVWRAFSSLLAMPQASLEAAVAGGVDLASSALLAMIGALGLLAAIDVPWQHHQHRSKLKMTKQELRDEAKEAEGNPELKARVRQVQRQMSQRRMMEAVPTADVVVMNPTHYAVAMQYQPGMRAPKVVAKGVDEMALAIRALAEQHRVAVVEAPPLARALYRQSQVDQEIPVKLYAAVAQVLSYVFQLRAWVPGRGPMPAMAEVDVGADGAPDPDDGIPAR</sequence>
<evidence type="ECO:0000256" key="13">
    <source>
        <dbReference type="RuleBase" id="RU364091"/>
    </source>
</evidence>
<keyword evidence="8 13" id="KW-0653">Protein transport</keyword>
<evidence type="ECO:0000256" key="10">
    <source>
        <dbReference type="ARBA" id="ARBA00023136"/>
    </source>
</evidence>
<comment type="function">
    <text evidence="12 13">Required for formation of the rod structure in the basal body of the flagellar apparatus. Together with FliI and FliH, may constitute the export apparatus of flagellin.</text>
</comment>
<feature type="transmembrane region" description="Helical" evidence="13">
    <location>
        <begin position="90"/>
        <end position="112"/>
    </location>
</feature>
<evidence type="ECO:0000256" key="6">
    <source>
        <dbReference type="ARBA" id="ARBA00022692"/>
    </source>
</evidence>
<evidence type="ECO:0000313" key="15">
    <source>
        <dbReference type="EMBL" id="MDH5834935.1"/>
    </source>
</evidence>
<keyword evidence="15" id="KW-0966">Cell projection</keyword>
<keyword evidence="15" id="KW-0969">Cilium</keyword>
<keyword evidence="11 13" id="KW-1006">Bacterial flagellum protein export</keyword>
<protein>
    <recommendedName>
        <fullName evidence="3 13">Flagellar biosynthetic protein FlhB</fullName>
    </recommendedName>
</protein>
<keyword evidence="10 13" id="KW-0472">Membrane</keyword>
<evidence type="ECO:0000313" key="16">
    <source>
        <dbReference type="Proteomes" id="UP001156873"/>
    </source>
</evidence>
<gene>
    <name evidence="13 15" type="primary">flhB</name>
    <name evidence="15" type="ORF">QFW81_13550</name>
</gene>
<comment type="subcellular location">
    <subcellularLocation>
        <location evidence="1">Cell membrane</location>
        <topology evidence="1">Multi-pass membrane protein</topology>
    </subcellularLocation>
</comment>
<evidence type="ECO:0000256" key="12">
    <source>
        <dbReference type="ARBA" id="ARBA00025078"/>
    </source>
</evidence>
<dbReference type="RefSeq" id="WP_280579499.1">
    <property type="nucleotide sequence ID" value="NZ_JARXRO010000020.1"/>
</dbReference>
<dbReference type="InterPro" id="IPR029025">
    <property type="entry name" value="T3SS_substrate_exporter_C"/>
</dbReference>